<dbReference type="Proteomes" id="UP001431313">
    <property type="component" value="Unassembled WGS sequence"/>
</dbReference>
<comment type="caution">
    <text evidence="5">The sequence shown here is derived from an EMBL/GenBank/DDBJ whole genome shotgun (WGS) entry which is preliminary data.</text>
</comment>
<comment type="subcellular location">
    <subcellularLocation>
        <location evidence="2">Cytoplasm</location>
    </subcellularLocation>
</comment>
<dbReference type="GO" id="GO:0006508">
    <property type="term" value="P:proteolysis"/>
    <property type="evidence" value="ECO:0007669"/>
    <property type="project" value="UniProtKB-KW"/>
</dbReference>
<keyword evidence="2" id="KW-0963">Cytoplasm</keyword>
<evidence type="ECO:0000256" key="2">
    <source>
        <dbReference type="HAMAP-Rule" id="MF_00444"/>
    </source>
</evidence>
<dbReference type="Gene3D" id="3.90.226.10">
    <property type="entry name" value="2-enoyl-CoA Hydratase, Chain A, domain 1"/>
    <property type="match status" value="1"/>
</dbReference>
<accession>A0ABT2CE41</accession>
<evidence type="ECO:0000256" key="3">
    <source>
        <dbReference type="RuleBase" id="RU003567"/>
    </source>
</evidence>
<feature type="region of interest" description="Disordered" evidence="4">
    <location>
        <begin position="1"/>
        <end position="30"/>
    </location>
</feature>
<evidence type="ECO:0000256" key="4">
    <source>
        <dbReference type="SAM" id="MobiDB-lite"/>
    </source>
</evidence>
<dbReference type="RefSeq" id="WP_258786556.1">
    <property type="nucleotide sequence ID" value="NZ_JANUGQ010000005.1"/>
</dbReference>
<dbReference type="EC" id="3.4.21.92" evidence="2"/>
<dbReference type="HAMAP" id="MF_00444">
    <property type="entry name" value="ClpP"/>
    <property type="match status" value="1"/>
</dbReference>
<dbReference type="CDD" id="cd07017">
    <property type="entry name" value="S14_ClpP_2"/>
    <property type="match status" value="1"/>
</dbReference>
<evidence type="ECO:0000313" key="6">
    <source>
        <dbReference type="Proteomes" id="UP001431313"/>
    </source>
</evidence>
<reference evidence="5" key="1">
    <citation type="submission" date="2022-08" db="EMBL/GenBank/DDBJ databases">
        <authorList>
            <person name="Somphong A."/>
            <person name="Phongsopitanun W."/>
        </authorList>
    </citation>
    <scope>NUCLEOTIDE SEQUENCE</scope>
    <source>
        <strain evidence="5">LP05-1</strain>
    </source>
</reference>
<keyword evidence="6" id="KW-1185">Reference proteome</keyword>
<dbReference type="Pfam" id="PF00574">
    <property type="entry name" value="CLP_protease"/>
    <property type="match status" value="1"/>
</dbReference>
<comment type="subunit">
    <text evidence="2">Fourteen ClpP subunits assemble into 2 heptameric rings which stack back to back to give a disk-like structure with a central cavity, resembling the structure of eukaryotic proteasomes.</text>
</comment>
<dbReference type="InterPro" id="IPR023562">
    <property type="entry name" value="ClpP/TepA"/>
</dbReference>
<gene>
    <name evidence="2" type="primary">clpP</name>
    <name evidence="5" type="ORF">NX801_08365</name>
</gene>
<dbReference type="PANTHER" id="PTHR10381">
    <property type="entry name" value="ATP-DEPENDENT CLP PROTEASE PROTEOLYTIC SUBUNIT"/>
    <property type="match status" value="1"/>
</dbReference>
<protein>
    <recommendedName>
        <fullName evidence="2 3">ATP-dependent Clp protease proteolytic subunit</fullName>
        <ecNumber evidence="2">3.4.21.92</ecNumber>
    </recommendedName>
    <alternativeName>
        <fullName evidence="2">Endopeptidase Clp</fullName>
    </alternativeName>
</protein>
<dbReference type="NCBIfam" id="NF009205">
    <property type="entry name" value="PRK12553.1"/>
    <property type="match status" value="1"/>
</dbReference>
<comment type="catalytic activity">
    <reaction evidence="2">
        <text>Hydrolysis of proteins to small peptides in the presence of ATP and magnesium. alpha-casein is the usual test substrate. In the absence of ATP, only oligopeptides shorter than five residues are hydrolyzed (such as succinyl-Leu-Tyr-|-NHMec, and Leu-Tyr-Leu-|-Tyr-Trp, in which cleavage of the -Tyr-|-Leu- and -Tyr-|-Trp bonds also occurs).</text>
        <dbReference type="EC" id="3.4.21.92"/>
    </reaction>
</comment>
<dbReference type="InterPro" id="IPR029045">
    <property type="entry name" value="ClpP/crotonase-like_dom_sf"/>
</dbReference>
<keyword evidence="2" id="KW-0378">Hydrolase</keyword>
<keyword evidence="2 5" id="KW-0645">Protease</keyword>
<sequence length="226" mass="24149">MSPALPEVPRATGTAGPPDSLRAGRSPAARQVLPEFTERTGGGSRTLDPYAKLLEERIVVLSTPLDDITATDVVAQLLCLEYAAPERDISLYLNSPGGTVTAMTAVYDTLTAIGCDVETVCVGQVASTAAVLLAAGTPGKRLVLPAARVVLRQPALEETYQGRAADLDIHARELLRQREQLAELLRRHTGQCRERIDADIERDTVLDATAARAYGLADHVVSARGR</sequence>
<comment type="function">
    <text evidence="2">Cleaves peptides in various proteins in a process that requires ATP hydrolysis. Has a chymotrypsin-like activity. Plays a major role in the degradation of misfolded proteins.</text>
</comment>
<proteinExistence type="inferred from homology"/>
<dbReference type="PRINTS" id="PR00127">
    <property type="entry name" value="CLPPROTEASEP"/>
</dbReference>
<dbReference type="PANTHER" id="PTHR10381:SF26">
    <property type="entry name" value="ATP-DEPENDENT CLP PROTEASE PROTEOLYTIC SUBUNIT-LIKE-RELATED"/>
    <property type="match status" value="1"/>
</dbReference>
<dbReference type="SUPFAM" id="SSF52096">
    <property type="entry name" value="ClpP/crotonase"/>
    <property type="match status" value="1"/>
</dbReference>
<feature type="active site" description="Nucleophile" evidence="2">
    <location>
        <position position="127"/>
    </location>
</feature>
<dbReference type="InterPro" id="IPR001907">
    <property type="entry name" value="ClpP"/>
</dbReference>
<evidence type="ECO:0000313" key="5">
    <source>
        <dbReference type="EMBL" id="MCS0635677.1"/>
    </source>
</evidence>
<evidence type="ECO:0000256" key="1">
    <source>
        <dbReference type="ARBA" id="ARBA00007039"/>
    </source>
</evidence>
<dbReference type="GO" id="GO:0008233">
    <property type="term" value="F:peptidase activity"/>
    <property type="evidence" value="ECO:0007669"/>
    <property type="project" value="UniProtKB-KW"/>
</dbReference>
<organism evidence="5 6">
    <name type="scientific">Streptomyces pyxinae</name>
    <dbReference type="NCBI Taxonomy" id="2970734"/>
    <lineage>
        <taxon>Bacteria</taxon>
        <taxon>Bacillati</taxon>
        <taxon>Actinomycetota</taxon>
        <taxon>Actinomycetes</taxon>
        <taxon>Kitasatosporales</taxon>
        <taxon>Streptomycetaceae</taxon>
        <taxon>Streptomyces</taxon>
    </lineage>
</organism>
<dbReference type="EMBL" id="JANUGQ010000005">
    <property type="protein sequence ID" value="MCS0635677.1"/>
    <property type="molecule type" value="Genomic_DNA"/>
</dbReference>
<keyword evidence="2" id="KW-0720">Serine protease</keyword>
<comment type="similarity">
    <text evidence="1 2 3">Belongs to the peptidase S14 family.</text>
</comment>
<name>A0ABT2CE41_9ACTN</name>
<comment type="caution">
    <text evidence="2">Lacks conserved residue(s) required for the propagation of feature annotation.</text>
</comment>